<comment type="caution">
    <text evidence="2">The sequence shown here is derived from an EMBL/GenBank/DDBJ whole genome shotgun (WGS) entry which is preliminary data.</text>
</comment>
<feature type="region of interest" description="Disordered" evidence="1">
    <location>
        <begin position="1"/>
        <end position="43"/>
    </location>
</feature>
<organism evidence="2">
    <name type="scientific">Menopon gallinae</name>
    <name type="common">poultry shaft louse</name>
    <dbReference type="NCBI Taxonomy" id="328185"/>
    <lineage>
        <taxon>Eukaryota</taxon>
        <taxon>Metazoa</taxon>
        <taxon>Ecdysozoa</taxon>
        <taxon>Arthropoda</taxon>
        <taxon>Hexapoda</taxon>
        <taxon>Insecta</taxon>
        <taxon>Pterygota</taxon>
        <taxon>Neoptera</taxon>
        <taxon>Paraneoptera</taxon>
        <taxon>Psocodea</taxon>
        <taxon>Troctomorpha</taxon>
        <taxon>Phthiraptera</taxon>
        <taxon>Amblycera</taxon>
        <taxon>Menoponidae</taxon>
        <taxon>Menopon</taxon>
    </lineage>
</organism>
<feature type="compositionally biased region" description="Basic residues" evidence="1">
    <location>
        <begin position="198"/>
        <end position="208"/>
    </location>
</feature>
<feature type="compositionally biased region" description="Basic and acidic residues" evidence="1">
    <location>
        <begin position="169"/>
        <end position="185"/>
    </location>
</feature>
<sequence>MPEKKFGIDAAIENGKMKDANGSNSKSDERKLIQDQSQKTQANDIKCAEIKAIPSVLYGERERQRFKIGEYNRATASFEINTPPNESAESGPKQTKLEFDLTSEINPSHYFKSNFARSMVVNNASKSLDYALLNRNGHSAKEDRPKDGRKCKEEDRRGEGALWQLPGKENWDLRKAQPAEIRDDVSSTGSFVGDHQTRNKVRNNNHLH</sequence>
<feature type="region of interest" description="Disordered" evidence="1">
    <location>
        <begin position="136"/>
        <end position="208"/>
    </location>
</feature>
<accession>A0AAW2ICM6</accession>
<feature type="compositionally biased region" description="Basic and acidic residues" evidence="1">
    <location>
        <begin position="139"/>
        <end position="159"/>
    </location>
</feature>
<name>A0AAW2ICM6_9NEOP</name>
<gene>
    <name evidence="2" type="ORF">PYX00_001438</name>
</gene>
<dbReference type="AlphaFoldDB" id="A0AAW2ICM6"/>
<dbReference type="EMBL" id="JARGDH010000001">
    <property type="protein sequence ID" value="KAL0280010.1"/>
    <property type="molecule type" value="Genomic_DNA"/>
</dbReference>
<feature type="compositionally biased region" description="Polar residues" evidence="1">
    <location>
        <begin position="34"/>
        <end position="43"/>
    </location>
</feature>
<evidence type="ECO:0000313" key="2">
    <source>
        <dbReference type="EMBL" id="KAL0280010.1"/>
    </source>
</evidence>
<proteinExistence type="predicted"/>
<protein>
    <submittedName>
        <fullName evidence="2">Uncharacterized protein</fullName>
    </submittedName>
</protein>
<reference evidence="2" key="1">
    <citation type="journal article" date="2024" name="Gigascience">
        <title>Chromosome-level genome of the poultry shaft louse Menopon gallinae provides insight into the host-switching and adaptive evolution of parasitic lice.</title>
        <authorList>
            <person name="Xu Y."/>
            <person name="Ma L."/>
            <person name="Liu S."/>
            <person name="Liang Y."/>
            <person name="Liu Q."/>
            <person name="He Z."/>
            <person name="Tian L."/>
            <person name="Duan Y."/>
            <person name="Cai W."/>
            <person name="Li H."/>
            <person name="Song F."/>
        </authorList>
    </citation>
    <scope>NUCLEOTIDE SEQUENCE</scope>
    <source>
        <strain evidence="2">Cailab_2023a</strain>
    </source>
</reference>
<evidence type="ECO:0000256" key="1">
    <source>
        <dbReference type="SAM" id="MobiDB-lite"/>
    </source>
</evidence>